<reference evidence="1 2" key="1">
    <citation type="journal article" date="2022" name="Nat. Ecol. Evol.">
        <title>A masculinizing supergene underlies an exaggerated male reproductive morph in a spider.</title>
        <authorList>
            <person name="Hendrickx F."/>
            <person name="De Corte Z."/>
            <person name="Sonet G."/>
            <person name="Van Belleghem S.M."/>
            <person name="Kostlbacher S."/>
            <person name="Vangestel C."/>
        </authorList>
    </citation>
    <scope>NUCLEOTIDE SEQUENCE [LARGE SCALE GENOMIC DNA]</scope>
    <source>
        <strain evidence="1">W744_W776</strain>
    </source>
</reference>
<dbReference type="Proteomes" id="UP000827092">
    <property type="component" value="Unassembled WGS sequence"/>
</dbReference>
<dbReference type="AlphaFoldDB" id="A0AAV6TXN3"/>
<organism evidence="1 2">
    <name type="scientific">Oedothorax gibbosus</name>
    <dbReference type="NCBI Taxonomy" id="931172"/>
    <lineage>
        <taxon>Eukaryota</taxon>
        <taxon>Metazoa</taxon>
        <taxon>Ecdysozoa</taxon>
        <taxon>Arthropoda</taxon>
        <taxon>Chelicerata</taxon>
        <taxon>Arachnida</taxon>
        <taxon>Araneae</taxon>
        <taxon>Araneomorphae</taxon>
        <taxon>Entelegynae</taxon>
        <taxon>Araneoidea</taxon>
        <taxon>Linyphiidae</taxon>
        <taxon>Erigoninae</taxon>
        <taxon>Oedothorax</taxon>
    </lineage>
</organism>
<comment type="caution">
    <text evidence="1">The sequence shown here is derived from an EMBL/GenBank/DDBJ whole genome shotgun (WGS) entry which is preliminary data.</text>
</comment>
<protein>
    <submittedName>
        <fullName evidence="1">Uncharacterized protein</fullName>
    </submittedName>
</protein>
<proteinExistence type="predicted"/>
<evidence type="ECO:0000313" key="2">
    <source>
        <dbReference type="Proteomes" id="UP000827092"/>
    </source>
</evidence>
<accession>A0AAV6TXN3</accession>
<dbReference type="EMBL" id="JAFNEN010000849">
    <property type="protein sequence ID" value="KAG8176767.1"/>
    <property type="molecule type" value="Genomic_DNA"/>
</dbReference>
<keyword evidence="2" id="KW-1185">Reference proteome</keyword>
<gene>
    <name evidence="1" type="ORF">JTE90_003398</name>
</gene>
<sequence>MVDPTRVPVLFQCQMMNFVVRFLERKQSHWRGRKATFRRRLSNLVKERLSSGRVSKSRMVDFQSCQGSKVVIRKGRDGWSAGSCSLEQVHRSEPELGLR</sequence>
<name>A0AAV6TXN3_9ARAC</name>
<evidence type="ECO:0000313" key="1">
    <source>
        <dbReference type="EMBL" id="KAG8176767.1"/>
    </source>
</evidence>